<sequence length="143" mass="15619">MLTSVRLTVVDAPNEWSRFAEGSVERRMLCALSDELGTALRPKALLLENRSRVEVEGIDAEGRIVVQLVANQGAYKPSYRNKVMADLFKLLWLREGVPSAERAVLVVTEVVVQALGGWVATAAADLGVEVRVFDGIRTAPLSK</sequence>
<dbReference type="Proteomes" id="UP001500213">
    <property type="component" value="Unassembled WGS sequence"/>
</dbReference>
<proteinExistence type="predicted"/>
<accession>A0ABP8AIG0</accession>
<name>A0ABP8AIG0_9MICO</name>
<gene>
    <name evidence="1" type="ORF">GCM10022288_05170</name>
</gene>
<dbReference type="EMBL" id="BAABBX010000004">
    <property type="protein sequence ID" value="GAA4184448.1"/>
    <property type="molecule type" value="Genomic_DNA"/>
</dbReference>
<evidence type="ECO:0000313" key="2">
    <source>
        <dbReference type="Proteomes" id="UP001500213"/>
    </source>
</evidence>
<reference evidence="2" key="1">
    <citation type="journal article" date="2019" name="Int. J. Syst. Evol. Microbiol.">
        <title>The Global Catalogue of Microorganisms (GCM) 10K type strain sequencing project: providing services to taxonomists for standard genome sequencing and annotation.</title>
        <authorList>
            <consortium name="The Broad Institute Genomics Platform"/>
            <consortium name="The Broad Institute Genome Sequencing Center for Infectious Disease"/>
            <person name="Wu L."/>
            <person name="Ma J."/>
        </authorList>
    </citation>
    <scope>NUCLEOTIDE SEQUENCE [LARGE SCALE GENOMIC DNA]</scope>
    <source>
        <strain evidence="2">JCM 17593</strain>
    </source>
</reference>
<evidence type="ECO:0000313" key="1">
    <source>
        <dbReference type="EMBL" id="GAA4184448.1"/>
    </source>
</evidence>
<organism evidence="1 2">
    <name type="scientific">Gryllotalpicola kribbensis</name>
    <dbReference type="NCBI Taxonomy" id="993084"/>
    <lineage>
        <taxon>Bacteria</taxon>
        <taxon>Bacillati</taxon>
        <taxon>Actinomycetota</taxon>
        <taxon>Actinomycetes</taxon>
        <taxon>Micrococcales</taxon>
        <taxon>Microbacteriaceae</taxon>
        <taxon>Gryllotalpicola</taxon>
    </lineage>
</organism>
<comment type="caution">
    <text evidence="1">The sequence shown here is derived from an EMBL/GenBank/DDBJ whole genome shotgun (WGS) entry which is preliminary data.</text>
</comment>
<keyword evidence="2" id="KW-1185">Reference proteome</keyword>
<protein>
    <submittedName>
        <fullName evidence="1">Uncharacterized protein</fullName>
    </submittedName>
</protein>